<sequence>MMKIGGVATLAFWCLAACSSAAPEAPLAVAVGTAFTLPVGGTAQVGQTGVRVGVEAVSADSRCPKGAQCVWAGQASVRVWLQQGRGDRQTLDLHLPAMAGPPVQAFGHQVQLLQLDPLPVSGKPIARADYRATLLLLLTPPDTPAAISER</sequence>
<dbReference type="EMBL" id="JAVXZY010000010">
    <property type="protein sequence ID" value="MDT9001667.1"/>
    <property type="molecule type" value="Genomic_DNA"/>
</dbReference>
<name>A0ABU3PGD7_9BURK</name>
<gene>
    <name evidence="2" type="ORF">RQP53_20490</name>
</gene>
<reference evidence="2" key="1">
    <citation type="submission" date="2023-09" db="EMBL/GenBank/DDBJ databases">
        <title>Paucibacter sp. APW11 Genome sequencing and assembly.</title>
        <authorList>
            <person name="Kim I."/>
        </authorList>
    </citation>
    <scope>NUCLEOTIDE SEQUENCE</scope>
    <source>
        <strain evidence="2">APW11</strain>
    </source>
</reference>
<protein>
    <recommendedName>
        <fullName evidence="4">DUF3426 domain-containing protein</fullName>
    </recommendedName>
</protein>
<proteinExistence type="predicted"/>
<accession>A0ABU3PGD7</accession>
<evidence type="ECO:0000313" key="3">
    <source>
        <dbReference type="Proteomes" id="UP001246372"/>
    </source>
</evidence>
<feature type="signal peptide" evidence="1">
    <location>
        <begin position="1"/>
        <end position="21"/>
    </location>
</feature>
<keyword evidence="1" id="KW-0732">Signal</keyword>
<dbReference type="RefSeq" id="WP_315652548.1">
    <property type="nucleotide sequence ID" value="NZ_JAVXZY010000010.1"/>
</dbReference>
<evidence type="ECO:0000256" key="1">
    <source>
        <dbReference type="SAM" id="SignalP"/>
    </source>
</evidence>
<feature type="chain" id="PRO_5047258719" description="DUF3426 domain-containing protein" evidence="1">
    <location>
        <begin position="22"/>
        <end position="150"/>
    </location>
</feature>
<comment type="caution">
    <text evidence="2">The sequence shown here is derived from an EMBL/GenBank/DDBJ whole genome shotgun (WGS) entry which is preliminary data.</text>
</comment>
<evidence type="ECO:0008006" key="4">
    <source>
        <dbReference type="Google" id="ProtNLM"/>
    </source>
</evidence>
<keyword evidence="3" id="KW-1185">Reference proteome</keyword>
<organism evidence="2 3">
    <name type="scientific">Roseateles aquae</name>
    <dbReference type="NCBI Taxonomy" id="3077235"/>
    <lineage>
        <taxon>Bacteria</taxon>
        <taxon>Pseudomonadati</taxon>
        <taxon>Pseudomonadota</taxon>
        <taxon>Betaproteobacteria</taxon>
        <taxon>Burkholderiales</taxon>
        <taxon>Sphaerotilaceae</taxon>
        <taxon>Roseateles</taxon>
    </lineage>
</organism>
<dbReference type="Proteomes" id="UP001246372">
    <property type="component" value="Unassembled WGS sequence"/>
</dbReference>
<evidence type="ECO:0000313" key="2">
    <source>
        <dbReference type="EMBL" id="MDT9001667.1"/>
    </source>
</evidence>